<protein>
    <submittedName>
        <fullName evidence="3">Carbohydrate porin</fullName>
    </submittedName>
</protein>
<evidence type="ECO:0000313" key="4">
    <source>
        <dbReference type="Proteomes" id="UP001203069"/>
    </source>
</evidence>
<comment type="caution">
    <text evidence="3">The sequence shown here is derived from an EMBL/GenBank/DDBJ whole genome shotgun (WGS) entry which is preliminary data.</text>
</comment>
<sequence length="423" mass="48070">MFLFSANLQQVIIRLFAPCLLLIFLLSHSAHGNEAGNNDLSDWRDYGIEPVLYASGFHLENPTLGQITDMSYNLYILTYGANVDLEKLAGFDNLKLHFEQYVILNATNVSYGMMVGDSVYGDPVPYGPKRSRLQKLTLEYTTPNNKMNFEIGKSAALMHFATPVCNLIYSCISPLIPSLFYASWGGRSQYNFNENWSAQVGGWNIVTDYPFEHGWEWKEKSGAMLWMSNLAYNDKRNSLELMLFHSTEQQTNPYTGKKHDGTSGFYVAFKTEIYQGKNVNAFFSIPNVAIVEQFTQTFDQSSTIGLQHTNLIGLNIGSPFTFRPHDSYGVSLKVHRLTSDQQRYTHGSFVDNGIYNYTAGRNQKVLQLDANFVITPEIILSPYINFSWDTNSRFNPYDHTHVPQDGYAFGVLGVIRFDRLFGF</sequence>
<gene>
    <name evidence="3" type="ORF">MFP26_16395</name>
</gene>
<proteinExistence type="inferred from homology"/>
<evidence type="ECO:0000256" key="1">
    <source>
        <dbReference type="ARBA" id="ARBA00008769"/>
    </source>
</evidence>
<feature type="signal peptide" evidence="2">
    <location>
        <begin position="1"/>
        <end position="32"/>
    </location>
</feature>
<dbReference type="Gene3D" id="2.40.160.180">
    <property type="entry name" value="Carbohydrate-selective porin OprB"/>
    <property type="match status" value="1"/>
</dbReference>
<dbReference type="Pfam" id="PF04966">
    <property type="entry name" value="OprB"/>
    <property type="match status" value="1"/>
</dbReference>
<evidence type="ECO:0000256" key="2">
    <source>
        <dbReference type="RuleBase" id="RU363072"/>
    </source>
</evidence>
<comment type="similarity">
    <text evidence="1 2">Belongs to the OprB family.</text>
</comment>
<keyword evidence="4" id="KW-1185">Reference proteome</keyword>
<dbReference type="InterPro" id="IPR038673">
    <property type="entry name" value="OprB_sf"/>
</dbReference>
<evidence type="ECO:0000313" key="3">
    <source>
        <dbReference type="EMBL" id="MCL2894268.1"/>
    </source>
</evidence>
<reference evidence="3 4" key="1">
    <citation type="submission" date="2022-02" db="EMBL/GenBank/DDBJ databases">
        <title>Description of Brenneria tiliae sp. nov. isolated from symptomatic Tilia x moltkei and Tilia x europaea trees in the UK.</title>
        <authorList>
            <person name="Kile H."/>
        </authorList>
    </citation>
    <scope>NUCLEOTIDE SEQUENCE [LARGE SCALE GENOMIC DNA]</scope>
    <source>
        <strain evidence="3 4">MC1SB4.1</strain>
    </source>
</reference>
<dbReference type="PANTHER" id="PTHR37944">
    <property type="entry name" value="PORIN B"/>
    <property type="match status" value="1"/>
</dbReference>
<dbReference type="Proteomes" id="UP001203069">
    <property type="component" value="Unassembled WGS sequence"/>
</dbReference>
<dbReference type="RefSeq" id="WP_249245467.1">
    <property type="nucleotide sequence ID" value="NZ_JAKPBZ010000113.1"/>
</dbReference>
<organism evidence="3 4">
    <name type="scientific">Brenneria tiliae</name>
    <dbReference type="NCBI Taxonomy" id="2914984"/>
    <lineage>
        <taxon>Bacteria</taxon>
        <taxon>Pseudomonadati</taxon>
        <taxon>Pseudomonadota</taxon>
        <taxon>Gammaproteobacteria</taxon>
        <taxon>Enterobacterales</taxon>
        <taxon>Pectobacteriaceae</taxon>
        <taxon>Brenneria</taxon>
    </lineage>
</organism>
<keyword evidence="2" id="KW-0732">Signal</keyword>
<accession>A0ABT0MY91</accession>
<dbReference type="PANTHER" id="PTHR37944:SF1">
    <property type="entry name" value="PORIN B"/>
    <property type="match status" value="1"/>
</dbReference>
<feature type="chain" id="PRO_5045013678" evidence="2">
    <location>
        <begin position="33"/>
        <end position="423"/>
    </location>
</feature>
<dbReference type="InterPro" id="IPR007049">
    <property type="entry name" value="Carb-sel_porin_OprB"/>
</dbReference>
<dbReference type="InterPro" id="IPR052932">
    <property type="entry name" value="OprB_Porin"/>
</dbReference>
<name>A0ABT0MY91_9GAMM</name>
<dbReference type="EMBL" id="JAKPBZ010000113">
    <property type="protein sequence ID" value="MCL2894268.1"/>
    <property type="molecule type" value="Genomic_DNA"/>
</dbReference>